<feature type="region of interest" description="Disordered" evidence="1">
    <location>
        <begin position="77"/>
        <end position="102"/>
    </location>
</feature>
<proteinExistence type="predicted"/>
<evidence type="ECO:0000256" key="1">
    <source>
        <dbReference type="SAM" id="MobiDB-lite"/>
    </source>
</evidence>
<dbReference type="RefSeq" id="WP_316434388.1">
    <property type="nucleotide sequence ID" value="NZ_CP053586.1"/>
</dbReference>
<dbReference type="EMBL" id="CP053586">
    <property type="protein sequence ID" value="WNZ22843.1"/>
    <property type="molecule type" value="Genomic_DNA"/>
</dbReference>
<protein>
    <submittedName>
        <fullName evidence="2">Uncharacterized protein</fullName>
    </submittedName>
</protein>
<name>A0AA96WD21_9CYAN</name>
<dbReference type="AlphaFoldDB" id="A0AA96WD21"/>
<organism evidence="2">
    <name type="scientific">Leptolyngbya sp. NK1-12</name>
    <dbReference type="NCBI Taxonomy" id="2547451"/>
    <lineage>
        <taxon>Bacteria</taxon>
        <taxon>Bacillati</taxon>
        <taxon>Cyanobacteriota</taxon>
        <taxon>Cyanophyceae</taxon>
        <taxon>Leptolyngbyales</taxon>
        <taxon>Leptolyngbyaceae</taxon>
        <taxon>Leptolyngbya group</taxon>
        <taxon>Leptolyngbya</taxon>
    </lineage>
</organism>
<evidence type="ECO:0000313" key="2">
    <source>
        <dbReference type="EMBL" id="WNZ22843.1"/>
    </source>
</evidence>
<accession>A0AA96WD21</accession>
<sequence>MSELEYARSNPTVDASPDSEELEELLDASSLHTVLTMLEVIDSLEELALLETLTPAQKRQVWDATPEPTRMRLKQLRAGAAQPNEAPLQRPNREPIEASTSLSLIDSSELEEDWFDSSDETSDLDALAEIDLTAHEPLNLSAQSTVAVGNWIVLQAQPNLSRAELMAIWEVVEVRGNYARIRAESLGARTYPTAWMAIYPQPIEPEPEF</sequence>
<reference evidence="2" key="1">
    <citation type="submission" date="2020-05" db="EMBL/GenBank/DDBJ databases">
        <authorList>
            <person name="Zhu T."/>
            <person name="Keshari N."/>
            <person name="Lu X."/>
        </authorList>
    </citation>
    <scope>NUCLEOTIDE SEQUENCE</scope>
    <source>
        <strain evidence="2">NK1-12</strain>
    </source>
</reference>
<gene>
    <name evidence="2" type="ORF">HJG54_08220</name>
</gene>